<name>A0AC60W364_9ARCH</name>
<dbReference type="Proteomes" id="UP000526786">
    <property type="component" value="Unassembled WGS sequence"/>
</dbReference>
<feature type="non-terminal residue" evidence="1">
    <location>
        <position position="87"/>
    </location>
</feature>
<comment type="caution">
    <text evidence="1">The sequence shown here is derived from an EMBL/GenBank/DDBJ whole genome shotgun (WGS) entry which is preliminary data.</text>
</comment>
<evidence type="ECO:0000313" key="2">
    <source>
        <dbReference type="Proteomes" id="UP000526786"/>
    </source>
</evidence>
<dbReference type="EMBL" id="JACENC010000150">
    <property type="protein sequence ID" value="MBA4454042.1"/>
    <property type="molecule type" value="Genomic_DNA"/>
</dbReference>
<gene>
    <name evidence="1" type="ORF">H2B05_03765</name>
</gene>
<proteinExistence type="predicted"/>
<protein>
    <submittedName>
        <fullName evidence="1">Uncharacterized protein</fullName>
    </submittedName>
</protein>
<reference evidence="1 2" key="1">
    <citation type="journal article" date="2020" name="Appl. Environ. Microbiol.">
        <title>Genomic Characteristics of a Novel Species of Ammonia-Oxidizing Archaea from the Jiulong River Estuary.</title>
        <authorList>
            <person name="Zou D."/>
            <person name="Wan R."/>
            <person name="Han L."/>
            <person name="Xu M.N."/>
            <person name="Liu Y."/>
            <person name="Liu H."/>
            <person name="Kao S.J."/>
            <person name="Li M."/>
        </authorList>
    </citation>
    <scope>NUCLEOTIDE SEQUENCE [LARGE SCALE GENOMIC DNA]</scope>
    <source>
        <strain evidence="1">W2bin3</strain>
    </source>
</reference>
<organism evidence="1 2">
    <name type="scientific">Candidatus Nitrosomaritimum aestuariumsis</name>
    <dbReference type="NCBI Taxonomy" id="3342354"/>
    <lineage>
        <taxon>Archaea</taxon>
        <taxon>Nitrososphaerota</taxon>
        <taxon>Nitrososphaeria</taxon>
        <taxon>Nitrosopumilales</taxon>
        <taxon>Nitrosopumilaceae</taxon>
        <taxon>Candidatus Nitrosomaritimum</taxon>
    </lineage>
</organism>
<accession>A0AC60W364</accession>
<sequence length="87" mass="9743">MSVANLCIQKTLLDMGYESTSNKTSIIFSNVIDQVFFGFGSTIQNGLITEAKKQILPKNFKFPYYSLVEKSVIDFLGPKTGKKILDE</sequence>
<evidence type="ECO:0000313" key="1">
    <source>
        <dbReference type="EMBL" id="MBA4454042.1"/>
    </source>
</evidence>